<proteinExistence type="predicted"/>
<comment type="caution">
    <text evidence="2">The sequence shown here is derived from an EMBL/GenBank/DDBJ whole genome shotgun (WGS) entry which is preliminary data.</text>
</comment>
<dbReference type="InterPro" id="IPR043713">
    <property type="entry name" value="DUF5654"/>
</dbReference>
<dbReference type="Pfam" id="PF18898">
    <property type="entry name" value="DUF5654"/>
    <property type="match status" value="1"/>
</dbReference>
<organism evidence="2 3">
    <name type="scientific">Candidatus Wildermuthbacteria bacterium RIFCSPLOWO2_01_FULL_48_16</name>
    <dbReference type="NCBI Taxonomy" id="1802461"/>
    <lineage>
        <taxon>Bacteria</taxon>
        <taxon>Candidatus Wildermuthiibacteriota</taxon>
    </lineage>
</organism>
<name>A0A1G2RLK9_9BACT</name>
<gene>
    <name evidence="2" type="ORF">A3B24_01930</name>
</gene>
<keyword evidence="1" id="KW-0812">Transmembrane</keyword>
<evidence type="ECO:0000313" key="2">
    <source>
        <dbReference type="EMBL" id="OHA73259.1"/>
    </source>
</evidence>
<sequence>MGYVIAALGLVAGLAWNDAVKAFIETVFPAGSNTLQAKFLYAALVTLIVVLVTVYLVRLFKKEEE</sequence>
<keyword evidence="1" id="KW-1133">Transmembrane helix</keyword>
<evidence type="ECO:0000313" key="3">
    <source>
        <dbReference type="Proteomes" id="UP000176917"/>
    </source>
</evidence>
<accession>A0A1G2RLK9</accession>
<dbReference type="Proteomes" id="UP000176917">
    <property type="component" value="Unassembled WGS sequence"/>
</dbReference>
<dbReference type="EMBL" id="MHUG01000014">
    <property type="protein sequence ID" value="OHA73259.1"/>
    <property type="molecule type" value="Genomic_DNA"/>
</dbReference>
<evidence type="ECO:0000256" key="1">
    <source>
        <dbReference type="SAM" id="Phobius"/>
    </source>
</evidence>
<reference evidence="2 3" key="1">
    <citation type="journal article" date="2016" name="Nat. Commun.">
        <title>Thousands of microbial genomes shed light on interconnected biogeochemical processes in an aquifer system.</title>
        <authorList>
            <person name="Anantharaman K."/>
            <person name="Brown C.T."/>
            <person name="Hug L.A."/>
            <person name="Sharon I."/>
            <person name="Castelle C.J."/>
            <person name="Probst A.J."/>
            <person name="Thomas B.C."/>
            <person name="Singh A."/>
            <person name="Wilkins M.J."/>
            <person name="Karaoz U."/>
            <person name="Brodie E.L."/>
            <person name="Williams K.H."/>
            <person name="Hubbard S.S."/>
            <person name="Banfield J.F."/>
        </authorList>
    </citation>
    <scope>NUCLEOTIDE SEQUENCE [LARGE SCALE GENOMIC DNA]</scope>
</reference>
<feature type="transmembrane region" description="Helical" evidence="1">
    <location>
        <begin position="38"/>
        <end position="57"/>
    </location>
</feature>
<keyword evidence="1" id="KW-0472">Membrane</keyword>
<protein>
    <submittedName>
        <fullName evidence="2">Uncharacterized protein</fullName>
    </submittedName>
</protein>
<dbReference type="AlphaFoldDB" id="A0A1G2RLK9"/>